<proteinExistence type="predicted"/>
<keyword evidence="4" id="KW-1185">Reference proteome</keyword>
<evidence type="ECO:0000259" key="2">
    <source>
        <dbReference type="PROSITE" id="PS51005"/>
    </source>
</evidence>
<dbReference type="AlphaFoldDB" id="A0A2H9ZXA2"/>
<dbReference type="Proteomes" id="UP000236161">
    <property type="component" value="Unassembled WGS sequence"/>
</dbReference>
<evidence type="ECO:0000313" key="4">
    <source>
        <dbReference type="Proteomes" id="UP000236161"/>
    </source>
</evidence>
<organism evidence="3 4">
    <name type="scientific">Apostasia shenzhenica</name>
    <dbReference type="NCBI Taxonomy" id="1088818"/>
    <lineage>
        <taxon>Eukaryota</taxon>
        <taxon>Viridiplantae</taxon>
        <taxon>Streptophyta</taxon>
        <taxon>Embryophyta</taxon>
        <taxon>Tracheophyta</taxon>
        <taxon>Spermatophyta</taxon>
        <taxon>Magnoliopsida</taxon>
        <taxon>Liliopsida</taxon>
        <taxon>Asparagales</taxon>
        <taxon>Orchidaceae</taxon>
        <taxon>Apostasioideae</taxon>
        <taxon>Apostasia</taxon>
    </lineage>
</organism>
<dbReference type="InterPro" id="IPR003441">
    <property type="entry name" value="NAC-dom"/>
</dbReference>
<feature type="region of interest" description="Disordered" evidence="1">
    <location>
        <begin position="1"/>
        <end position="29"/>
    </location>
</feature>
<dbReference type="STRING" id="1088818.A0A2H9ZXA2"/>
<accession>A0A2H9ZXA2</accession>
<gene>
    <name evidence="3" type="primary">NAC018</name>
    <name evidence="3" type="ORF">AXF42_Ash016238</name>
</gene>
<feature type="domain" description="NAC" evidence="2">
    <location>
        <begin position="1"/>
        <end position="47"/>
    </location>
</feature>
<feature type="compositionally biased region" description="Low complexity" evidence="1">
    <location>
        <begin position="19"/>
        <end position="29"/>
    </location>
</feature>
<dbReference type="OrthoDB" id="1109510at2759"/>
<name>A0A2H9ZXA2_9ASPA</name>
<sequence>MHEYRLIHHTSNAVRPSHDSSASSSSVGKKQSSLRLDDWVLCRIYKKNNNNINQRSILDRDKGKDDDMLNQNSLQDNMISAQHLHHCPPPHQLPGIIIHPSHSQQPPAQTSNLCKLQLARTDASNYSSALLDNNDTLFEGLLTSINAKDRNVNGMQCSSTHPRSNQALIAQSTLYWREAVEGTIFSAQQPRLQYACLQGVVDAANSIDVTISTKNRSRLLGHGGTGAGDSSNSVASVLNLHNGQDVEGMTAIHHHQRQQHQSILQATMPGPGDGNGESVLRQAFQLPDVNWSS</sequence>
<dbReference type="GO" id="GO:0003677">
    <property type="term" value="F:DNA binding"/>
    <property type="evidence" value="ECO:0007669"/>
    <property type="project" value="InterPro"/>
</dbReference>
<evidence type="ECO:0000313" key="3">
    <source>
        <dbReference type="EMBL" id="PKA47892.1"/>
    </source>
</evidence>
<protein>
    <submittedName>
        <fullName evidence="3">NAC domain-containing protein 18</fullName>
    </submittedName>
</protein>
<dbReference type="GO" id="GO:0006355">
    <property type="term" value="P:regulation of DNA-templated transcription"/>
    <property type="evidence" value="ECO:0007669"/>
    <property type="project" value="InterPro"/>
</dbReference>
<dbReference type="PROSITE" id="PS51005">
    <property type="entry name" value="NAC"/>
    <property type="match status" value="1"/>
</dbReference>
<evidence type="ECO:0000256" key="1">
    <source>
        <dbReference type="SAM" id="MobiDB-lite"/>
    </source>
</evidence>
<reference evidence="3 4" key="1">
    <citation type="journal article" date="2017" name="Nature">
        <title>The Apostasia genome and the evolution of orchids.</title>
        <authorList>
            <person name="Zhang G.Q."/>
            <person name="Liu K.W."/>
            <person name="Li Z."/>
            <person name="Lohaus R."/>
            <person name="Hsiao Y.Y."/>
            <person name="Niu S.C."/>
            <person name="Wang J.Y."/>
            <person name="Lin Y.C."/>
            <person name="Xu Q."/>
            <person name="Chen L.J."/>
            <person name="Yoshida K."/>
            <person name="Fujiwara S."/>
            <person name="Wang Z.W."/>
            <person name="Zhang Y.Q."/>
            <person name="Mitsuda N."/>
            <person name="Wang M."/>
            <person name="Liu G.H."/>
            <person name="Pecoraro L."/>
            <person name="Huang H.X."/>
            <person name="Xiao X.J."/>
            <person name="Lin M."/>
            <person name="Wu X.Y."/>
            <person name="Wu W.L."/>
            <person name="Chen Y.Y."/>
            <person name="Chang S.B."/>
            <person name="Sakamoto S."/>
            <person name="Ohme-Takagi M."/>
            <person name="Yagi M."/>
            <person name="Zeng S.J."/>
            <person name="Shen C.Y."/>
            <person name="Yeh C.M."/>
            <person name="Luo Y.B."/>
            <person name="Tsai W.C."/>
            <person name="Van de Peer Y."/>
            <person name="Liu Z.J."/>
        </authorList>
    </citation>
    <scope>NUCLEOTIDE SEQUENCE [LARGE SCALE GENOMIC DNA]</scope>
    <source>
        <strain evidence="4">cv. Shenzhen</strain>
        <tissue evidence="3">Stem</tissue>
    </source>
</reference>
<dbReference type="EMBL" id="KZ453008">
    <property type="protein sequence ID" value="PKA47892.1"/>
    <property type="molecule type" value="Genomic_DNA"/>
</dbReference>